<keyword evidence="9" id="KW-1185">Reference proteome</keyword>
<dbReference type="AlphaFoldDB" id="A0AA47P9F2"/>
<keyword evidence="2 5" id="KW-0863">Zinc-finger</keyword>
<evidence type="ECO:0000313" key="8">
    <source>
        <dbReference type="EMBL" id="KAK0153230.1"/>
    </source>
</evidence>
<accession>A0AA47P9F2</accession>
<dbReference type="InterPro" id="IPR006612">
    <property type="entry name" value="THAP_Znf"/>
</dbReference>
<dbReference type="Proteomes" id="UP001174136">
    <property type="component" value="Unassembled WGS sequence"/>
</dbReference>
<feature type="compositionally biased region" description="Basic residues" evidence="6">
    <location>
        <begin position="105"/>
        <end position="114"/>
    </location>
</feature>
<evidence type="ECO:0000256" key="6">
    <source>
        <dbReference type="SAM" id="MobiDB-lite"/>
    </source>
</evidence>
<keyword evidence="1" id="KW-0479">Metal-binding</keyword>
<feature type="region of interest" description="Disordered" evidence="6">
    <location>
        <begin position="161"/>
        <end position="188"/>
    </location>
</feature>
<gene>
    <name evidence="8" type="primary">THAP10</name>
    <name evidence="8" type="ORF">N1851_005103</name>
</gene>
<dbReference type="PANTHER" id="PTHR46927">
    <property type="entry name" value="AGAP005574-PA"/>
    <property type="match status" value="1"/>
</dbReference>
<dbReference type="InterPro" id="IPR052224">
    <property type="entry name" value="THAP_domain_protein"/>
</dbReference>
<dbReference type="PANTHER" id="PTHR46927:SF3">
    <property type="entry name" value="THAP-TYPE DOMAIN-CONTAINING PROTEIN"/>
    <property type="match status" value="1"/>
</dbReference>
<dbReference type="InterPro" id="IPR038441">
    <property type="entry name" value="THAP_Znf_sf"/>
</dbReference>
<dbReference type="Gene3D" id="6.20.210.20">
    <property type="entry name" value="THAP domain"/>
    <property type="match status" value="1"/>
</dbReference>
<evidence type="ECO:0000313" key="9">
    <source>
        <dbReference type="Proteomes" id="UP001174136"/>
    </source>
</evidence>
<dbReference type="SMART" id="SM00980">
    <property type="entry name" value="THAP"/>
    <property type="match status" value="1"/>
</dbReference>
<feature type="domain" description="THAP-type" evidence="7">
    <location>
        <begin position="1"/>
        <end position="91"/>
    </location>
</feature>
<evidence type="ECO:0000256" key="3">
    <source>
        <dbReference type="ARBA" id="ARBA00022833"/>
    </source>
</evidence>
<evidence type="ECO:0000256" key="1">
    <source>
        <dbReference type="ARBA" id="ARBA00022723"/>
    </source>
</evidence>
<feature type="region of interest" description="Disordered" evidence="6">
    <location>
        <begin position="97"/>
        <end position="122"/>
    </location>
</feature>
<evidence type="ECO:0000256" key="5">
    <source>
        <dbReference type="PROSITE-ProRule" id="PRU00309"/>
    </source>
</evidence>
<dbReference type="GO" id="GO:0008270">
    <property type="term" value="F:zinc ion binding"/>
    <property type="evidence" value="ECO:0007669"/>
    <property type="project" value="UniProtKB-KW"/>
</dbReference>
<evidence type="ECO:0000256" key="2">
    <source>
        <dbReference type="ARBA" id="ARBA00022771"/>
    </source>
</evidence>
<name>A0AA47P9F2_MERPO</name>
<evidence type="ECO:0000256" key="4">
    <source>
        <dbReference type="ARBA" id="ARBA00023125"/>
    </source>
</evidence>
<reference evidence="8" key="1">
    <citation type="journal article" date="2023" name="Front. Mar. Sci.">
        <title>A new Merluccius polli reference genome to investigate the effects of global change in West African waters.</title>
        <authorList>
            <person name="Mateo J.L."/>
            <person name="Blanco-Fernandez C."/>
            <person name="Garcia-Vazquez E."/>
            <person name="Machado-Schiaffino G."/>
        </authorList>
    </citation>
    <scope>NUCLEOTIDE SEQUENCE</scope>
    <source>
        <strain evidence="8">C29</strain>
        <tissue evidence="8">Fin</tissue>
    </source>
</reference>
<keyword evidence="3" id="KW-0862">Zinc</keyword>
<organism evidence="8 9">
    <name type="scientific">Merluccius polli</name>
    <name type="common">Benguela hake</name>
    <name type="synonym">Merluccius cadenati</name>
    <dbReference type="NCBI Taxonomy" id="89951"/>
    <lineage>
        <taxon>Eukaryota</taxon>
        <taxon>Metazoa</taxon>
        <taxon>Chordata</taxon>
        <taxon>Craniata</taxon>
        <taxon>Vertebrata</taxon>
        <taxon>Euteleostomi</taxon>
        <taxon>Actinopterygii</taxon>
        <taxon>Neopterygii</taxon>
        <taxon>Teleostei</taxon>
        <taxon>Neoteleostei</taxon>
        <taxon>Acanthomorphata</taxon>
        <taxon>Zeiogadaria</taxon>
        <taxon>Gadariae</taxon>
        <taxon>Gadiformes</taxon>
        <taxon>Gadoidei</taxon>
        <taxon>Merlucciidae</taxon>
        <taxon>Merluccius</taxon>
    </lineage>
</organism>
<protein>
    <submittedName>
        <fullName evidence="8">THAP domain-containing protein 10</fullName>
    </submittedName>
</protein>
<dbReference type="GO" id="GO:0003677">
    <property type="term" value="F:DNA binding"/>
    <property type="evidence" value="ECO:0007669"/>
    <property type="project" value="UniProtKB-UniRule"/>
</dbReference>
<proteinExistence type="predicted"/>
<comment type="caution">
    <text evidence="8">The sequence shown here is derived from an EMBL/GenBank/DDBJ whole genome shotgun (WGS) entry which is preliminary data.</text>
</comment>
<dbReference type="Pfam" id="PF05485">
    <property type="entry name" value="THAP"/>
    <property type="match status" value="1"/>
</dbReference>
<dbReference type="SUPFAM" id="SSF57716">
    <property type="entry name" value="Glucocorticoid receptor-like (DNA-binding domain)"/>
    <property type="match status" value="1"/>
</dbReference>
<evidence type="ECO:0000259" key="7">
    <source>
        <dbReference type="PROSITE" id="PS50950"/>
    </source>
</evidence>
<keyword evidence="4 5" id="KW-0238">DNA-binding</keyword>
<dbReference type="EMBL" id="JAOPHQ010000859">
    <property type="protein sequence ID" value="KAK0153230.1"/>
    <property type="molecule type" value="Genomic_DNA"/>
</dbReference>
<feature type="compositionally biased region" description="Polar residues" evidence="6">
    <location>
        <begin position="161"/>
        <end position="175"/>
    </location>
</feature>
<sequence length="365" mass="39009">MPNYCVCAGCKNSTKTGHRLHGFPKDKATLRQWVHFVRVRRAHFSMTSVTANTKICSGHFKEEDYDEGDARMVSLELKTKRLAKLILTTVHTHLPACPATTPRGTKIRAARRKREMATKSDSSIVQQERTFIKIEQVCASCGYHRFWQNQPMLVFHTVCSPTQPESNQSDSGQGHTPTPPSPSVPETGGLGLLLRLAEVSLGVAGCRGWLDGLGGGPTAGPRRATRHDPSHLLLEHGALGSWSPGRGAAGLGCSRLDPGEASCRRLPVAVAALPPRSSAGRRCRSGGAGAGVAVLAAAGGSSVAWTALPCPVLVGGAPHWAPVWRGKSGHTPPKWLSFGALRHRTRVCSPTQPESNQSDSGQVRL</sequence>
<dbReference type="PROSITE" id="PS50950">
    <property type="entry name" value="ZF_THAP"/>
    <property type="match status" value="1"/>
</dbReference>